<name>A0A7T5R1S6_9BACT</name>
<proteinExistence type="predicted"/>
<evidence type="ECO:0000259" key="2">
    <source>
        <dbReference type="PROSITE" id="PS51154"/>
    </source>
</evidence>
<dbReference type="SUPFAM" id="SSF52949">
    <property type="entry name" value="Macro domain-like"/>
    <property type="match status" value="1"/>
</dbReference>
<feature type="domain" description="Macro" evidence="2">
    <location>
        <begin position="1"/>
        <end position="165"/>
    </location>
</feature>
<dbReference type="SMART" id="SM00506">
    <property type="entry name" value="A1pp"/>
    <property type="match status" value="1"/>
</dbReference>
<dbReference type="PROSITE" id="PS51154">
    <property type="entry name" value="MACRO"/>
    <property type="match status" value="1"/>
</dbReference>
<gene>
    <name evidence="3" type="ORF">HYS17_10775</name>
</gene>
<dbReference type="EMBL" id="CP066681">
    <property type="protein sequence ID" value="QQG35968.1"/>
    <property type="molecule type" value="Genomic_DNA"/>
</dbReference>
<reference evidence="3 4" key="1">
    <citation type="submission" date="2020-07" db="EMBL/GenBank/DDBJ databases">
        <title>Huge and variable diversity of episymbiotic CPR bacteria and DPANN archaea in groundwater ecosystems.</title>
        <authorList>
            <person name="He C.Y."/>
            <person name="Keren R."/>
            <person name="Whittaker M."/>
            <person name="Farag I.F."/>
            <person name="Doudna J."/>
            <person name="Cate J.H.D."/>
            <person name="Banfield J.F."/>
        </authorList>
    </citation>
    <scope>NUCLEOTIDE SEQUENCE [LARGE SCALE GENOMIC DNA]</scope>
    <source>
        <strain evidence="3">NC_groundwater_70_Ag_B-0.1um_54_66</strain>
    </source>
</reference>
<dbReference type="InterPro" id="IPR002589">
    <property type="entry name" value="Macro_dom"/>
</dbReference>
<dbReference type="GO" id="GO:0140291">
    <property type="term" value="P:peptidyl-glutamate ADP-deribosylation"/>
    <property type="evidence" value="ECO:0007669"/>
    <property type="project" value="TreeGrafter"/>
</dbReference>
<evidence type="ECO:0000256" key="1">
    <source>
        <dbReference type="ARBA" id="ARBA00035885"/>
    </source>
</evidence>
<sequence>MITKVSGDILLSDARAIAHGVAPHDHFNQGLALALRDRFPVMAKDFRHYCRQNHPKAGNAWLWAGSEGVVINLMTQDAAPDERSNPGKATAHNVDHALKELKKLIGKEKLSSIALPRLATGVGGMEWADVEALIVKHLGDLDIPVIVYETYQKGVKAQEKLPKAA</sequence>
<dbReference type="PANTHER" id="PTHR12521">
    <property type="entry name" value="PROTEIN C6ORF130"/>
    <property type="match status" value="1"/>
</dbReference>
<accession>A0A7T5R1S6</accession>
<dbReference type="InterPro" id="IPR043472">
    <property type="entry name" value="Macro_dom-like"/>
</dbReference>
<dbReference type="Gene3D" id="3.40.220.10">
    <property type="entry name" value="Leucine Aminopeptidase, subunit E, domain 1"/>
    <property type="match status" value="1"/>
</dbReference>
<evidence type="ECO:0000313" key="3">
    <source>
        <dbReference type="EMBL" id="QQG35968.1"/>
    </source>
</evidence>
<dbReference type="AlphaFoldDB" id="A0A7T5R1S6"/>
<dbReference type="Pfam" id="PF01661">
    <property type="entry name" value="Macro"/>
    <property type="match status" value="1"/>
</dbReference>
<evidence type="ECO:0000313" key="4">
    <source>
        <dbReference type="Proteomes" id="UP000595362"/>
    </source>
</evidence>
<protein>
    <submittedName>
        <fullName evidence="3">Macro domain-containing protein</fullName>
    </submittedName>
</protein>
<dbReference type="PANTHER" id="PTHR12521:SF0">
    <property type="entry name" value="ADP-RIBOSE GLYCOHYDROLASE OARD1"/>
    <property type="match status" value="1"/>
</dbReference>
<comment type="catalytic activity">
    <reaction evidence="1">
        <text>an N-(ADP-alpha-D-ribosyl)-thymidine in DNA + H2O = a thymidine in DNA + ADP-D-ribose</text>
        <dbReference type="Rhea" id="RHEA:71655"/>
        <dbReference type="Rhea" id="RHEA-COMP:13556"/>
        <dbReference type="Rhea" id="RHEA-COMP:18051"/>
        <dbReference type="ChEBI" id="CHEBI:15377"/>
        <dbReference type="ChEBI" id="CHEBI:57967"/>
        <dbReference type="ChEBI" id="CHEBI:137386"/>
        <dbReference type="ChEBI" id="CHEBI:191199"/>
    </reaction>
    <physiologicalReaction direction="left-to-right" evidence="1">
        <dbReference type="Rhea" id="RHEA:71656"/>
    </physiologicalReaction>
</comment>
<organism evidence="3 4">
    <name type="scientific">Micavibrio aeruginosavorus</name>
    <dbReference type="NCBI Taxonomy" id="349221"/>
    <lineage>
        <taxon>Bacteria</taxon>
        <taxon>Pseudomonadati</taxon>
        <taxon>Bdellovibrionota</taxon>
        <taxon>Bdellovibrionia</taxon>
        <taxon>Bdellovibrionales</taxon>
        <taxon>Pseudobdellovibrionaceae</taxon>
        <taxon>Micavibrio</taxon>
    </lineage>
</organism>
<dbReference type="InterPro" id="IPR050892">
    <property type="entry name" value="ADP-ribose_metab_enzymes"/>
</dbReference>
<dbReference type="Proteomes" id="UP000595362">
    <property type="component" value="Chromosome"/>
</dbReference>